<feature type="transmembrane region" description="Helical" evidence="4">
    <location>
        <begin position="800"/>
        <end position="816"/>
    </location>
</feature>
<keyword evidence="4" id="KW-0812">Transmembrane</keyword>
<evidence type="ECO:0000256" key="1">
    <source>
        <dbReference type="ARBA" id="ARBA00000085"/>
    </source>
</evidence>
<dbReference type="InterPro" id="IPR005467">
    <property type="entry name" value="His_kinase_dom"/>
</dbReference>
<dbReference type="Gene3D" id="3.30.565.10">
    <property type="entry name" value="Histidine kinase-like ATPase, C-terminal domain"/>
    <property type="match status" value="1"/>
</dbReference>
<dbReference type="InterPro" id="IPR036890">
    <property type="entry name" value="HATPase_C_sf"/>
</dbReference>
<name>A0A1I0PKM5_9BACT</name>
<dbReference type="InterPro" id="IPR011123">
    <property type="entry name" value="Y_Y_Y"/>
</dbReference>
<evidence type="ECO:0000313" key="6">
    <source>
        <dbReference type="EMBL" id="SEW14930.1"/>
    </source>
</evidence>
<comment type="catalytic activity">
    <reaction evidence="1">
        <text>ATP + protein L-histidine = ADP + protein N-phospho-L-histidine.</text>
        <dbReference type="EC" id="2.7.13.3"/>
    </reaction>
</comment>
<evidence type="ECO:0000313" key="7">
    <source>
        <dbReference type="Proteomes" id="UP000199373"/>
    </source>
</evidence>
<gene>
    <name evidence="6" type="ORF">SAMN04487850_1836</name>
</gene>
<evidence type="ECO:0000256" key="2">
    <source>
        <dbReference type="ARBA" id="ARBA00012438"/>
    </source>
</evidence>
<dbReference type="Pfam" id="PF07494">
    <property type="entry name" value="Reg_prop"/>
    <property type="match status" value="4"/>
</dbReference>
<dbReference type="PROSITE" id="PS50109">
    <property type="entry name" value="HIS_KIN"/>
    <property type="match status" value="1"/>
</dbReference>
<dbReference type="Proteomes" id="UP000199373">
    <property type="component" value="Unassembled WGS sequence"/>
</dbReference>
<feature type="domain" description="Histidine kinase" evidence="5">
    <location>
        <begin position="871"/>
        <end position="1019"/>
    </location>
</feature>
<dbReference type="Gene3D" id="2.130.10.10">
    <property type="entry name" value="YVTN repeat-like/Quinoprotein amine dehydrogenase"/>
    <property type="match status" value="2"/>
</dbReference>
<dbReference type="PANTHER" id="PTHR43547:SF2">
    <property type="entry name" value="HYBRID SIGNAL TRANSDUCTION HISTIDINE KINASE C"/>
    <property type="match status" value="1"/>
</dbReference>
<dbReference type="Pfam" id="PF07495">
    <property type="entry name" value="Y_Y_Y"/>
    <property type="match status" value="1"/>
</dbReference>
<dbReference type="InterPro" id="IPR015943">
    <property type="entry name" value="WD40/YVTN_repeat-like_dom_sf"/>
</dbReference>
<accession>A0A1I0PKM5</accession>
<dbReference type="AlphaFoldDB" id="A0A1I0PKM5"/>
<dbReference type="SMART" id="SM00387">
    <property type="entry name" value="HATPase_c"/>
    <property type="match status" value="1"/>
</dbReference>
<sequence length="1035" mass="116840">MKKLLTVLLLGWCLIMTAGSTMIPDMKFRRLDTRDGLSNSTINCLFQDSKGFIWMGTSYGLNRYDGYRFHTYYSDPNDTTTLRNNYVDQIWEDAKGRLWLKQGMNYSIFDPVTERVNRNPMTELAKWRIKGGIDRFYIDSRKRIWVKTYDEGIYCLNPKKNKLKLIRYGYGEGEMPKEFWLSSFGEWGDRLVATSSDGELVVLDGDNGTVVKKDNWMRQNGGQTSQAYNVYVDKRSNIWVISTRVFVYHQKEKKWYNSLNGYLNAMGIGSLPENLQVWDVCMDQRGWLWVATDHEGLFVIDPETKMVKQFLNNKYDQTSLSENTVKRLLLDKNGSMWIASYRSGLNQYIEKLLGFNTLEMGDINTTAEDMLGNYWLGSDNRGVIKYNPQTGESVVYDKAHNGFASDIMVSSCAAKDGSVWFGTYNGGLIHIAGDQIHNYQASNADGGLLNNNVWSVTEDKWGNIWVGTLGSGVQKLDLRSGKFETFNSYNSILPENFMTSAVWNNKGWLMVGHSAFYSLINPVSGKIINMTIPTVPGQPAAMATTTCLLEDSRGLLWHGSTAGCCIVNPKTGKQTMLDMNTGLFGSSVVGLVEDNQHNMWVVTEHGISNVVAVKEDDGEWTFSVRSFSNKDGLQQGPYNQRSISCTKDGLILVGGLGGVDVINPKLVANVDNTEKPIFSGLKLFGQEMGVGQEYDGRVILKKALNECRELTLRYDENHFTIQLATDKGEIHNPSRFVYMLEGFSDRWIKTEENDPNITYMSLHHGSYTLHVRMLNEDGTMGGIESTLEITITPPLLRNRWILLLFLFCVGLGVYLWRRRFLGRHADQMEREQLRMEMMKKQWMNEMKAQMQNSIVQEQETASEPEPQSWGLGELHKEPADLQAFMKEQCAQFKAPAGKRLKFSFFPLAQDLMVEFDREQLGQAVQILLNNSVMFSPKDCRIKVFVDKTPSHGTIRISDNGVGLPEGAKEHMFDPVVSDDDPGVCLSVVKDIVTAHGGTVTGDNNAGGGSVFTITLPLENADVEEAVLMDEEENKD</sequence>
<keyword evidence="4" id="KW-0472">Membrane</keyword>
<dbReference type="InterPro" id="IPR011110">
    <property type="entry name" value="Reg_prop"/>
</dbReference>
<protein>
    <recommendedName>
        <fullName evidence="2">histidine kinase</fullName>
        <ecNumber evidence="2">2.7.13.3</ecNumber>
    </recommendedName>
</protein>
<evidence type="ECO:0000256" key="3">
    <source>
        <dbReference type="ARBA" id="ARBA00022553"/>
    </source>
</evidence>
<dbReference type="Gene3D" id="2.60.40.10">
    <property type="entry name" value="Immunoglobulins"/>
    <property type="match status" value="1"/>
</dbReference>
<dbReference type="EMBL" id="FOIQ01000004">
    <property type="protein sequence ID" value="SEW14930.1"/>
    <property type="molecule type" value="Genomic_DNA"/>
</dbReference>
<organism evidence="6 7">
    <name type="scientific">Prevotella aff. ruminicola Tc2-24</name>
    <dbReference type="NCBI Taxonomy" id="81582"/>
    <lineage>
        <taxon>Bacteria</taxon>
        <taxon>Pseudomonadati</taxon>
        <taxon>Bacteroidota</taxon>
        <taxon>Bacteroidia</taxon>
        <taxon>Bacteroidales</taxon>
        <taxon>Prevotellaceae</taxon>
        <taxon>Prevotella</taxon>
    </lineage>
</organism>
<dbReference type="EC" id="2.7.13.3" evidence="2"/>
<keyword evidence="7" id="KW-1185">Reference proteome</keyword>
<dbReference type="PANTHER" id="PTHR43547">
    <property type="entry name" value="TWO-COMPONENT HISTIDINE KINASE"/>
    <property type="match status" value="1"/>
</dbReference>
<dbReference type="SUPFAM" id="SSF63829">
    <property type="entry name" value="Calcium-dependent phosphotriesterase"/>
    <property type="match status" value="2"/>
</dbReference>
<proteinExistence type="predicted"/>
<dbReference type="SUPFAM" id="SSF55874">
    <property type="entry name" value="ATPase domain of HSP90 chaperone/DNA topoisomerase II/histidine kinase"/>
    <property type="match status" value="1"/>
</dbReference>
<dbReference type="GO" id="GO:0000155">
    <property type="term" value="F:phosphorelay sensor kinase activity"/>
    <property type="evidence" value="ECO:0007669"/>
    <property type="project" value="TreeGrafter"/>
</dbReference>
<dbReference type="InterPro" id="IPR004358">
    <property type="entry name" value="Sig_transdc_His_kin-like_C"/>
</dbReference>
<dbReference type="RefSeq" id="WP_091916050.1">
    <property type="nucleotide sequence ID" value="NZ_FOIQ01000004.1"/>
</dbReference>
<reference evidence="6 7" key="1">
    <citation type="submission" date="2016-10" db="EMBL/GenBank/DDBJ databases">
        <authorList>
            <person name="de Groot N.N."/>
        </authorList>
    </citation>
    <scope>NUCLEOTIDE SEQUENCE [LARGE SCALE GENOMIC DNA]</scope>
    <source>
        <strain evidence="6 7">TC2-24</strain>
    </source>
</reference>
<keyword evidence="4" id="KW-1133">Transmembrane helix</keyword>
<evidence type="ECO:0000259" key="5">
    <source>
        <dbReference type="PROSITE" id="PS50109"/>
    </source>
</evidence>
<dbReference type="Pfam" id="PF02518">
    <property type="entry name" value="HATPase_c"/>
    <property type="match status" value="1"/>
</dbReference>
<dbReference type="InterPro" id="IPR013783">
    <property type="entry name" value="Ig-like_fold"/>
</dbReference>
<dbReference type="InterPro" id="IPR003594">
    <property type="entry name" value="HATPase_dom"/>
</dbReference>
<keyword evidence="3" id="KW-0597">Phosphoprotein</keyword>
<dbReference type="PRINTS" id="PR00344">
    <property type="entry name" value="BCTRLSENSOR"/>
</dbReference>
<evidence type="ECO:0000256" key="4">
    <source>
        <dbReference type="SAM" id="Phobius"/>
    </source>
</evidence>
<dbReference type="SUPFAM" id="SSF101898">
    <property type="entry name" value="NHL repeat"/>
    <property type="match status" value="1"/>
</dbReference>